<evidence type="ECO:0000313" key="1">
    <source>
        <dbReference type="EMBL" id="BAY54662.1"/>
    </source>
</evidence>
<name>A0A1Z4JD23_LEPBY</name>
<dbReference type="AlphaFoldDB" id="A0A1Z4JD23"/>
<reference evidence="1 2" key="1">
    <citation type="submission" date="2017-06" db="EMBL/GenBank/DDBJ databases">
        <title>Genome sequencing of cyanobaciteial culture collection at National Institute for Environmental Studies (NIES).</title>
        <authorList>
            <person name="Hirose Y."/>
            <person name="Shimura Y."/>
            <person name="Fujisawa T."/>
            <person name="Nakamura Y."/>
            <person name="Kawachi M."/>
        </authorList>
    </citation>
    <scope>NUCLEOTIDE SEQUENCE [LARGE SCALE GENOMIC DNA]</scope>
    <source>
        <strain evidence="1 2">NIES-2135</strain>
    </source>
</reference>
<sequence length="106" mass="11684">MEETSELEWSLPAILESIQKPTLTASTRLMIQSDGTNLIEEEAKAQSTYLIAQVIGAWSETFTLTLKSFDPESGILLDSLSLPPVVFQLCFNLTQVCCDVIENLAC</sequence>
<gene>
    <name evidence="1" type="ORF">NIES2135_14800</name>
</gene>
<proteinExistence type="predicted"/>
<evidence type="ECO:0000313" key="2">
    <source>
        <dbReference type="Proteomes" id="UP000217895"/>
    </source>
</evidence>
<dbReference type="EMBL" id="AP018203">
    <property type="protein sequence ID" value="BAY54662.1"/>
    <property type="molecule type" value="Genomic_DNA"/>
</dbReference>
<organism evidence="1 2">
    <name type="scientific">Leptolyngbya boryana NIES-2135</name>
    <dbReference type="NCBI Taxonomy" id="1973484"/>
    <lineage>
        <taxon>Bacteria</taxon>
        <taxon>Bacillati</taxon>
        <taxon>Cyanobacteriota</taxon>
        <taxon>Cyanophyceae</taxon>
        <taxon>Leptolyngbyales</taxon>
        <taxon>Leptolyngbyaceae</taxon>
        <taxon>Leptolyngbya group</taxon>
        <taxon>Leptolyngbya</taxon>
    </lineage>
</organism>
<accession>A0A1Z4JD23</accession>
<dbReference type="Proteomes" id="UP000217895">
    <property type="component" value="Chromosome"/>
</dbReference>
<keyword evidence="2" id="KW-1185">Reference proteome</keyword>
<protein>
    <submittedName>
        <fullName evidence="1">Uncharacterized protein</fullName>
    </submittedName>
</protein>